<dbReference type="RefSeq" id="WP_120335533.1">
    <property type="nucleotide sequence ID" value="NZ_MCAQ01000026.1"/>
</dbReference>
<protein>
    <submittedName>
        <fullName evidence="2">Uncharacterized protein</fullName>
    </submittedName>
</protein>
<keyword evidence="1" id="KW-0812">Transmembrane</keyword>
<evidence type="ECO:0000313" key="3">
    <source>
        <dbReference type="Proteomes" id="UP000286402"/>
    </source>
</evidence>
<keyword evidence="1" id="KW-1133">Transmembrane helix</keyword>
<reference evidence="2 3" key="1">
    <citation type="submission" date="2016-07" db="EMBL/GenBank/DDBJ databases">
        <title>Genome analysis of Sphingobacterium siyangense T12B17.</title>
        <authorList>
            <person name="Xu D."/>
            <person name="Su Y."/>
            <person name="Zheng S."/>
        </authorList>
    </citation>
    <scope>NUCLEOTIDE SEQUENCE [LARGE SCALE GENOMIC DNA]</scope>
    <source>
        <strain evidence="2 3">T12B17</strain>
    </source>
</reference>
<keyword evidence="1" id="KW-0472">Membrane</keyword>
<organism evidence="2 3">
    <name type="scientific">Sphingobacterium siyangense</name>
    <dbReference type="NCBI Taxonomy" id="459529"/>
    <lineage>
        <taxon>Bacteria</taxon>
        <taxon>Pseudomonadati</taxon>
        <taxon>Bacteroidota</taxon>
        <taxon>Sphingobacteriia</taxon>
        <taxon>Sphingobacteriales</taxon>
        <taxon>Sphingobacteriaceae</taxon>
        <taxon>Sphingobacterium</taxon>
    </lineage>
</organism>
<sequence length="258" mass="30351">MQKFHSIATDRYIPLSFDNAYLFSQYDRISNFLVFNLDKKYRNFLAKPVKNNYDIDWYSIHMGLQPVEHSSYREYGLKQYWLVMEELQKRIEDLMRNRDANVQYWGAILQTVFNPEDNLIFTNGQDICIIWGWKFENNQNRKPHLLGDSFQESISPEDTPLPPQIPDMDPPIADISAPKQSQNLEPVPAIEPPISSPVAPEEYFMADVKEENIDVEIAKKESFLAFLKYIAVTYWWVLIVLLVLICLVFFFKSLIHRS</sequence>
<keyword evidence="3" id="KW-1185">Reference proteome</keyword>
<name>A0A420FK22_9SPHI</name>
<dbReference type="Proteomes" id="UP000286402">
    <property type="component" value="Unassembled WGS sequence"/>
</dbReference>
<gene>
    <name evidence="2" type="ORF">BCY89_13630</name>
</gene>
<dbReference type="EMBL" id="MCAQ01000026">
    <property type="protein sequence ID" value="RKF33253.1"/>
    <property type="molecule type" value="Genomic_DNA"/>
</dbReference>
<feature type="transmembrane region" description="Helical" evidence="1">
    <location>
        <begin position="234"/>
        <end position="255"/>
    </location>
</feature>
<evidence type="ECO:0000256" key="1">
    <source>
        <dbReference type="SAM" id="Phobius"/>
    </source>
</evidence>
<comment type="caution">
    <text evidence="2">The sequence shown here is derived from an EMBL/GenBank/DDBJ whole genome shotgun (WGS) entry which is preliminary data.</text>
</comment>
<dbReference type="AlphaFoldDB" id="A0A420FK22"/>
<accession>A0A420FK22</accession>
<evidence type="ECO:0000313" key="2">
    <source>
        <dbReference type="EMBL" id="RKF33253.1"/>
    </source>
</evidence>
<proteinExistence type="predicted"/>